<dbReference type="Proteomes" id="UP000095286">
    <property type="component" value="Unplaced"/>
</dbReference>
<name>A0AC35U204_9BILA</name>
<dbReference type="WBParaSite" id="RSKR_0000658100.1">
    <property type="protein sequence ID" value="RSKR_0000658100.1"/>
    <property type="gene ID" value="RSKR_0000658100"/>
</dbReference>
<sequence>MEEKPTTTTLSTIAISAKNNATIVLAMLKSIDYIELRITEMKPGLLEIGGNLGKSTTLLALHNDLMARLSSKQDQVDELLNRANQLVGEQKNTDIIVYEAMAESLAVAWKELMRRLEMRGYLLKDNVTFYQLVGKHEEVCEQVGWYSRT</sequence>
<reference evidence="2" key="1">
    <citation type="submission" date="2016-11" db="UniProtKB">
        <authorList>
            <consortium name="WormBaseParasite"/>
        </authorList>
    </citation>
    <scope>IDENTIFICATION</scope>
    <source>
        <strain evidence="2">KR3021</strain>
    </source>
</reference>
<protein>
    <submittedName>
        <fullName evidence="2">Biogenesis of lysosome-related organelles complex 1 subunit 1</fullName>
    </submittedName>
</protein>
<accession>A0AC35U204</accession>
<organism evidence="1 2">
    <name type="scientific">Rhabditophanes sp. KR3021</name>
    <dbReference type="NCBI Taxonomy" id="114890"/>
    <lineage>
        <taxon>Eukaryota</taxon>
        <taxon>Metazoa</taxon>
        <taxon>Ecdysozoa</taxon>
        <taxon>Nematoda</taxon>
        <taxon>Chromadorea</taxon>
        <taxon>Rhabditida</taxon>
        <taxon>Tylenchina</taxon>
        <taxon>Panagrolaimomorpha</taxon>
        <taxon>Strongyloidoidea</taxon>
        <taxon>Alloionematidae</taxon>
        <taxon>Rhabditophanes</taxon>
    </lineage>
</organism>
<evidence type="ECO:0000313" key="1">
    <source>
        <dbReference type="Proteomes" id="UP000095286"/>
    </source>
</evidence>
<evidence type="ECO:0000313" key="2">
    <source>
        <dbReference type="WBParaSite" id="RSKR_0000658100.1"/>
    </source>
</evidence>
<proteinExistence type="predicted"/>